<gene>
    <name evidence="2" type="ORF">CEPID_00535</name>
</gene>
<reference evidence="2 3" key="1">
    <citation type="submission" date="2015-05" db="EMBL/GenBank/DDBJ databases">
        <title>Complete genome sequence of Corynebacterium epidermidicanis DSM 45586, isolated from the skin of a dog suffering from pruritus.</title>
        <authorList>
            <person name="Ruckert C."/>
            <person name="Albersmeier A."/>
            <person name="Winkler A."/>
            <person name="Tauch A."/>
        </authorList>
    </citation>
    <scope>NUCLEOTIDE SEQUENCE [LARGE SCALE GENOMIC DNA]</scope>
    <source>
        <strain evidence="2 3">DSM 45586</strain>
    </source>
</reference>
<dbReference type="AlphaFoldDB" id="A0A0G3GL87"/>
<name>A0A0G3GL87_9CORY</name>
<dbReference type="PANTHER" id="PTHR28208">
    <property type="entry name" value="PHOSPHATIDATE PHOSPHATASE APP1"/>
    <property type="match status" value="1"/>
</dbReference>
<evidence type="ECO:0000313" key="2">
    <source>
        <dbReference type="EMBL" id="AKK02001.1"/>
    </source>
</evidence>
<proteinExistence type="predicted"/>
<dbReference type="EMBL" id="CP011541">
    <property type="protein sequence ID" value="AKK02001.1"/>
    <property type="molecule type" value="Genomic_DNA"/>
</dbReference>
<dbReference type="KEGG" id="cei:CEPID_00535"/>
<evidence type="ECO:0000313" key="3">
    <source>
        <dbReference type="Proteomes" id="UP000035368"/>
    </source>
</evidence>
<keyword evidence="3" id="KW-1185">Reference proteome</keyword>
<dbReference type="InterPro" id="IPR052935">
    <property type="entry name" value="Mg2+_PAP"/>
</dbReference>
<dbReference type="OrthoDB" id="9789875at2"/>
<evidence type="ECO:0000259" key="1">
    <source>
        <dbReference type="Pfam" id="PF09949"/>
    </source>
</evidence>
<feature type="domain" description="Phosphatidate phosphatase APP1 catalytic" evidence="1">
    <location>
        <begin position="136"/>
        <end position="288"/>
    </location>
</feature>
<dbReference type="RefSeq" id="WP_047239305.1">
    <property type="nucleotide sequence ID" value="NZ_CP011541.1"/>
</dbReference>
<dbReference type="Pfam" id="PF09949">
    <property type="entry name" value="APP1_cat"/>
    <property type="match status" value="1"/>
</dbReference>
<dbReference type="STRING" id="1050174.CEPID_00535"/>
<dbReference type="Proteomes" id="UP000035368">
    <property type="component" value="Chromosome"/>
</dbReference>
<protein>
    <recommendedName>
        <fullName evidence="1">Phosphatidate phosphatase APP1 catalytic domain-containing protein</fullName>
    </recommendedName>
</protein>
<dbReference type="InterPro" id="IPR019236">
    <property type="entry name" value="APP1_cat"/>
</dbReference>
<accession>A0A0G3GL87</accession>
<dbReference type="PATRIC" id="fig|1050174.4.peg.113"/>
<dbReference type="GO" id="GO:0008195">
    <property type="term" value="F:phosphatidate phosphatase activity"/>
    <property type="evidence" value="ECO:0007669"/>
    <property type="project" value="InterPro"/>
</dbReference>
<organism evidence="2 3">
    <name type="scientific">Corynebacterium epidermidicanis</name>
    <dbReference type="NCBI Taxonomy" id="1050174"/>
    <lineage>
        <taxon>Bacteria</taxon>
        <taxon>Bacillati</taxon>
        <taxon>Actinomycetota</taxon>
        <taxon>Actinomycetes</taxon>
        <taxon>Mycobacteriales</taxon>
        <taxon>Corynebacteriaceae</taxon>
        <taxon>Corynebacterium</taxon>
    </lineage>
</organism>
<dbReference type="PANTHER" id="PTHR28208:SF3">
    <property type="entry name" value="PHOSPHATIDATE PHOSPHATASE APP1"/>
    <property type="match status" value="1"/>
</dbReference>
<sequence length="339" mass="37652">MALADIARKAEHLINRVGTERKRKAGWKPQATGYFGFGDTSKVRVLGRVLMEPDHAPQNEAQRGFRQFFTTQVGHEPVVVRAGDREVETRTNDNGYLDILIRDHHLTPGWHEVHIDVPAGRPATAEVLILEPGTEVGLVSDIDDTVMVTMLPRAMIAAYNSWFLHTDARKPVPGMADFYQSLRQTYGAELPVFYLSTGAWNTFPALVNFMQRFGFPKGPMLLTDWGPTPTGLFRNGQSHKMVQLRNLIIDFPDIKWILVGDDGQHDPLTYGNISSEHPSRVLGVAIRELTPGEHVLAHGTAAPIEPARRSGVADVPWITGADGFELQRALKDAPFPDPN</sequence>